<dbReference type="Pfam" id="PF20029">
    <property type="entry name" value="DUF6436"/>
    <property type="match status" value="1"/>
</dbReference>
<feature type="domain" description="DUF6436" evidence="1">
    <location>
        <begin position="41"/>
        <end position="168"/>
    </location>
</feature>
<evidence type="ECO:0000313" key="3">
    <source>
        <dbReference type="Proteomes" id="UP000244441"/>
    </source>
</evidence>
<sequence length="169" mass="19057">MLIYFLVIIAIFTLLIFSVNNAQQHWRYFASNEFAQEREVYTKKVYALFENYRQTENNVTAISIINSNCLCSQYFKAMQSSLSAYAVANVTLDLAHDKLTPAQLVLIPSTPALLVLSKDYQHISYLGPHNNGYVCGEGTAMLDVVLSQLNTGINPQYLLLDHYGCFCPV</sequence>
<reference evidence="2 3" key="1">
    <citation type="submission" date="2018-01" db="EMBL/GenBank/DDBJ databases">
        <title>Genome sequence of a Cantenovulum-like bacteria.</title>
        <authorList>
            <person name="Tan W.R."/>
            <person name="Lau N.-S."/>
            <person name="Go F."/>
            <person name="Amirul A.-A.A."/>
        </authorList>
    </citation>
    <scope>NUCLEOTIDE SEQUENCE [LARGE SCALE GENOMIC DNA]</scope>
    <source>
        <strain evidence="2 3">CCB-QB4</strain>
    </source>
</reference>
<dbReference type="EMBL" id="CP026604">
    <property type="protein sequence ID" value="AWB65054.1"/>
    <property type="molecule type" value="Genomic_DNA"/>
</dbReference>
<dbReference type="KEGG" id="cate:C2869_00735"/>
<accession>A0A2S0VLG3</accession>
<proteinExistence type="predicted"/>
<dbReference type="AlphaFoldDB" id="A0A2S0VLG3"/>
<organism evidence="2 3">
    <name type="scientific">Saccharobesus litoralis</name>
    <dbReference type="NCBI Taxonomy" id="2172099"/>
    <lineage>
        <taxon>Bacteria</taxon>
        <taxon>Pseudomonadati</taxon>
        <taxon>Pseudomonadota</taxon>
        <taxon>Gammaproteobacteria</taxon>
        <taxon>Alteromonadales</taxon>
        <taxon>Alteromonadaceae</taxon>
        <taxon>Saccharobesus</taxon>
    </lineage>
</organism>
<keyword evidence="3" id="KW-1185">Reference proteome</keyword>
<dbReference type="RefSeq" id="WP_108601133.1">
    <property type="nucleotide sequence ID" value="NZ_CP026604.1"/>
</dbReference>
<evidence type="ECO:0000259" key="1">
    <source>
        <dbReference type="Pfam" id="PF20029"/>
    </source>
</evidence>
<name>A0A2S0VLG3_9ALTE</name>
<dbReference type="Proteomes" id="UP000244441">
    <property type="component" value="Chromosome"/>
</dbReference>
<dbReference type="OrthoDB" id="8897581at2"/>
<evidence type="ECO:0000313" key="2">
    <source>
        <dbReference type="EMBL" id="AWB65054.1"/>
    </source>
</evidence>
<dbReference type="InterPro" id="IPR045494">
    <property type="entry name" value="DUF6436"/>
</dbReference>
<protein>
    <recommendedName>
        <fullName evidence="1">DUF6436 domain-containing protein</fullName>
    </recommendedName>
</protein>
<gene>
    <name evidence="2" type="ORF">C2869_00735</name>
</gene>